<dbReference type="AlphaFoldDB" id="A0A1S0U3C1"/>
<proteinExistence type="predicted"/>
<dbReference type="RefSeq" id="XP_003140257.1">
    <property type="nucleotide sequence ID" value="XM_003140209.1"/>
</dbReference>
<evidence type="ECO:0000256" key="1">
    <source>
        <dbReference type="SAM" id="MobiDB-lite"/>
    </source>
</evidence>
<dbReference type="GeneID" id="9942074"/>
<evidence type="ECO:0000313" key="2">
    <source>
        <dbReference type="EMBL" id="EFO23820.1"/>
    </source>
</evidence>
<dbReference type="InParanoid" id="A0A1S0U3C1"/>
<protein>
    <submittedName>
        <fullName evidence="2">Uncharacterized protein</fullName>
    </submittedName>
</protein>
<sequence length="59" mass="6733">MEEQPSRSSGQSPEKPEFQMRSEDFPTLLSTWPSRRGPDEVMGESSEIMGEPSRTMDEQ</sequence>
<dbReference type="KEGG" id="loa:LOAG_04672"/>
<reference evidence="2" key="1">
    <citation type="submission" date="2012-04" db="EMBL/GenBank/DDBJ databases">
        <title>The Genome Sequence of Loa loa.</title>
        <authorList>
            <consortium name="The Broad Institute Genome Sequencing Platform"/>
            <consortium name="Broad Institute Genome Sequencing Center for Infectious Disease"/>
            <person name="Nutman T.B."/>
            <person name="Fink D.L."/>
            <person name="Russ C."/>
            <person name="Young S."/>
            <person name="Zeng Q."/>
            <person name="Gargeya S."/>
            <person name="Alvarado L."/>
            <person name="Berlin A."/>
            <person name="Chapman S.B."/>
            <person name="Chen Z."/>
            <person name="Freedman E."/>
            <person name="Gellesch M."/>
            <person name="Goldberg J."/>
            <person name="Griggs A."/>
            <person name="Gujja S."/>
            <person name="Heilman E.R."/>
            <person name="Heiman D."/>
            <person name="Howarth C."/>
            <person name="Mehta T."/>
            <person name="Neiman D."/>
            <person name="Pearson M."/>
            <person name="Roberts A."/>
            <person name="Saif S."/>
            <person name="Shea T."/>
            <person name="Shenoy N."/>
            <person name="Sisk P."/>
            <person name="Stolte C."/>
            <person name="Sykes S."/>
            <person name="White J."/>
            <person name="Yandava C."/>
            <person name="Haas B."/>
            <person name="Henn M.R."/>
            <person name="Nusbaum C."/>
            <person name="Birren B."/>
        </authorList>
    </citation>
    <scope>NUCLEOTIDE SEQUENCE [LARGE SCALE GENOMIC DNA]</scope>
</reference>
<dbReference type="CTD" id="9942074"/>
<feature type="compositionally biased region" description="Basic and acidic residues" evidence="1">
    <location>
        <begin position="14"/>
        <end position="24"/>
    </location>
</feature>
<name>A0A1S0U3C1_LOALO</name>
<feature type="region of interest" description="Disordered" evidence="1">
    <location>
        <begin position="1"/>
        <end position="59"/>
    </location>
</feature>
<accession>A0A1S0U3C1</accession>
<organism evidence="2">
    <name type="scientific">Loa loa</name>
    <name type="common">Eye worm</name>
    <name type="synonym">Filaria loa</name>
    <dbReference type="NCBI Taxonomy" id="7209"/>
    <lineage>
        <taxon>Eukaryota</taxon>
        <taxon>Metazoa</taxon>
        <taxon>Ecdysozoa</taxon>
        <taxon>Nematoda</taxon>
        <taxon>Chromadorea</taxon>
        <taxon>Rhabditida</taxon>
        <taxon>Spirurina</taxon>
        <taxon>Spiruromorpha</taxon>
        <taxon>Filarioidea</taxon>
        <taxon>Onchocercidae</taxon>
        <taxon>Loa</taxon>
    </lineage>
</organism>
<feature type="non-terminal residue" evidence="2">
    <location>
        <position position="59"/>
    </location>
</feature>
<dbReference type="EMBL" id="JH712094">
    <property type="protein sequence ID" value="EFO23820.1"/>
    <property type="molecule type" value="Genomic_DNA"/>
</dbReference>
<feature type="compositionally biased region" description="Polar residues" evidence="1">
    <location>
        <begin position="1"/>
        <end position="12"/>
    </location>
</feature>
<gene>
    <name evidence="2" type="ORF">LOAG_04672</name>
</gene>